<dbReference type="PANTHER" id="PTHR42973:SF39">
    <property type="entry name" value="FAD-BINDING PCMH-TYPE DOMAIN-CONTAINING PROTEIN"/>
    <property type="match status" value="1"/>
</dbReference>
<dbReference type="PROSITE" id="PS51387">
    <property type="entry name" value="FAD_PCMH"/>
    <property type="match status" value="1"/>
</dbReference>
<feature type="domain" description="FAD-binding PCMH-type" evidence="7">
    <location>
        <begin position="122"/>
        <end position="300"/>
    </location>
</feature>
<dbReference type="Pfam" id="PF01565">
    <property type="entry name" value="FAD_binding_4"/>
    <property type="match status" value="1"/>
</dbReference>
<dbReference type="EMBL" id="MU006089">
    <property type="protein sequence ID" value="KAF2843057.1"/>
    <property type="molecule type" value="Genomic_DNA"/>
</dbReference>
<dbReference type="OrthoDB" id="9983560at2759"/>
<evidence type="ECO:0000256" key="1">
    <source>
        <dbReference type="ARBA" id="ARBA00001974"/>
    </source>
</evidence>
<dbReference type="InterPro" id="IPR012951">
    <property type="entry name" value="BBE"/>
</dbReference>
<dbReference type="GO" id="GO:0016491">
    <property type="term" value="F:oxidoreductase activity"/>
    <property type="evidence" value="ECO:0007669"/>
    <property type="project" value="UniProtKB-KW"/>
</dbReference>
<gene>
    <name evidence="8" type="ORF">M501DRAFT_1053833</name>
</gene>
<dbReference type="InterPro" id="IPR036318">
    <property type="entry name" value="FAD-bd_PCMH-like_sf"/>
</dbReference>
<feature type="chain" id="PRO_5040228212" evidence="6">
    <location>
        <begin position="23"/>
        <end position="582"/>
    </location>
</feature>
<dbReference type="PANTHER" id="PTHR42973">
    <property type="entry name" value="BINDING OXIDOREDUCTASE, PUTATIVE (AFU_ORTHOLOGUE AFUA_1G17690)-RELATED"/>
    <property type="match status" value="1"/>
</dbReference>
<protein>
    <submittedName>
        <fullName evidence="8">FAD-binding domain-containing protein</fullName>
    </submittedName>
</protein>
<evidence type="ECO:0000313" key="9">
    <source>
        <dbReference type="Proteomes" id="UP000799429"/>
    </source>
</evidence>
<evidence type="ECO:0000313" key="8">
    <source>
        <dbReference type="EMBL" id="KAF2843057.1"/>
    </source>
</evidence>
<dbReference type="GO" id="GO:0071949">
    <property type="term" value="F:FAD binding"/>
    <property type="evidence" value="ECO:0007669"/>
    <property type="project" value="InterPro"/>
</dbReference>
<keyword evidence="3" id="KW-0285">Flavoprotein</keyword>
<dbReference type="Proteomes" id="UP000799429">
    <property type="component" value="Unassembled WGS sequence"/>
</dbReference>
<sequence length="582" mass="64484">MIVSHRAILAVWGLFWVSVGHSAVLKPYNVTKDCYYLPQDQEWPSVSEWAQLNKSVDGRLIAGRPMAEVCRRSTFQSESCADLKKEWILANPHFQDPVSFYSPYWLNNTCSPFADADAPCDMGNLPSYAINVSSAADVAAGLRFARTKNIRLTIKNTGHDFNGRSSGQGALSLWMHNLNDISFFDYIGPTYLGRAVRMHSGVQAWDAYAAAGREGVRMVGGFCPTVGLVGGYVQGGGHGPLAPMYGMAADNTLEFEVVTADGRHLNVSATQHPDLFWALNGGGGGNYAVVLSQVTKVFPDGIVGGATLTFNKSDTPAEQEPFWDSVTAWQKHLLTLNSEPGFQAVYTVTNFSFQINFLTWPGKTKEQVNSSLAPFRAELDRRNINFTQVVSDDSGYHKHFARYTPGLPFGKYVVFMILGGRLIPRRTLENDAEGLTTAIRSITEDGRYTYNGISMNVSHARAGNEPGANAVLPAWRDAAISSNIVVEWHPEKGDTLDMLLATQKEMNDVMVPQLEMVSPNSGTYMNEGTFDLATWKDDYYGTNYDKLLEIKKKWDPDMIFYGKPNVGNEYWKRMADGRLCRA</sequence>
<proteinExistence type="inferred from homology"/>
<evidence type="ECO:0000256" key="6">
    <source>
        <dbReference type="SAM" id="SignalP"/>
    </source>
</evidence>
<dbReference type="InterPro" id="IPR050416">
    <property type="entry name" value="FAD-linked_Oxidoreductase"/>
</dbReference>
<dbReference type="Gene3D" id="3.30.465.10">
    <property type="match status" value="2"/>
</dbReference>
<keyword evidence="6" id="KW-0732">Signal</keyword>
<dbReference type="Pfam" id="PF08031">
    <property type="entry name" value="BBE"/>
    <property type="match status" value="1"/>
</dbReference>
<keyword evidence="9" id="KW-1185">Reference proteome</keyword>
<dbReference type="AlphaFoldDB" id="A0A9P4VVI1"/>
<keyword evidence="4" id="KW-0274">FAD</keyword>
<dbReference type="InterPro" id="IPR016169">
    <property type="entry name" value="FAD-bd_PCMH_sub2"/>
</dbReference>
<dbReference type="SUPFAM" id="SSF56176">
    <property type="entry name" value="FAD-binding/transporter-associated domain-like"/>
    <property type="match status" value="1"/>
</dbReference>
<comment type="cofactor">
    <cofactor evidence="1">
        <name>FAD</name>
        <dbReference type="ChEBI" id="CHEBI:57692"/>
    </cofactor>
</comment>
<evidence type="ECO:0000256" key="4">
    <source>
        <dbReference type="ARBA" id="ARBA00022827"/>
    </source>
</evidence>
<comment type="similarity">
    <text evidence="2">Belongs to the oxygen-dependent FAD-linked oxidoreductase family.</text>
</comment>
<feature type="signal peptide" evidence="6">
    <location>
        <begin position="1"/>
        <end position="22"/>
    </location>
</feature>
<dbReference type="InterPro" id="IPR016166">
    <property type="entry name" value="FAD-bd_PCMH"/>
</dbReference>
<name>A0A9P4VVI1_9PEZI</name>
<dbReference type="InterPro" id="IPR006094">
    <property type="entry name" value="Oxid_FAD_bind_N"/>
</dbReference>
<organism evidence="8 9">
    <name type="scientific">Patellaria atrata CBS 101060</name>
    <dbReference type="NCBI Taxonomy" id="1346257"/>
    <lineage>
        <taxon>Eukaryota</taxon>
        <taxon>Fungi</taxon>
        <taxon>Dikarya</taxon>
        <taxon>Ascomycota</taxon>
        <taxon>Pezizomycotina</taxon>
        <taxon>Dothideomycetes</taxon>
        <taxon>Dothideomycetes incertae sedis</taxon>
        <taxon>Patellariales</taxon>
        <taxon>Patellariaceae</taxon>
        <taxon>Patellaria</taxon>
    </lineage>
</organism>
<evidence type="ECO:0000256" key="5">
    <source>
        <dbReference type="ARBA" id="ARBA00023002"/>
    </source>
</evidence>
<keyword evidence="5" id="KW-0560">Oxidoreductase</keyword>
<evidence type="ECO:0000256" key="2">
    <source>
        <dbReference type="ARBA" id="ARBA00005466"/>
    </source>
</evidence>
<evidence type="ECO:0000256" key="3">
    <source>
        <dbReference type="ARBA" id="ARBA00022630"/>
    </source>
</evidence>
<accession>A0A9P4VVI1</accession>
<evidence type="ECO:0000259" key="7">
    <source>
        <dbReference type="PROSITE" id="PS51387"/>
    </source>
</evidence>
<comment type="caution">
    <text evidence="8">The sequence shown here is derived from an EMBL/GenBank/DDBJ whole genome shotgun (WGS) entry which is preliminary data.</text>
</comment>
<reference evidence="8" key="1">
    <citation type="journal article" date="2020" name="Stud. Mycol.">
        <title>101 Dothideomycetes genomes: a test case for predicting lifestyles and emergence of pathogens.</title>
        <authorList>
            <person name="Haridas S."/>
            <person name="Albert R."/>
            <person name="Binder M."/>
            <person name="Bloem J."/>
            <person name="Labutti K."/>
            <person name="Salamov A."/>
            <person name="Andreopoulos B."/>
            <person name="Baker S."/>
            <person name="Barry K."/>
            <person name="Bills G."/>
            <person name="Bluhm B."/>
            <person name="Cannon C."/>
            <person name="Castanera R."/>
            <person name="Culley D."/>
            <person name="Daum C."/>
            <person name="Ezra D."/>
            <person name="Gonzalez J."/>
            <person name="Henrissat B."/>
            <person name="Kuo A."/>
            <person name="Liang C."/>
            <person name="Lipzen A."/>
            <person name="Lutzoni F."/>
            <person name="Magnuson J."/>
            <person name="Mondo S."/>
            <person name="Nolan M."/>
            <person name="Ohm R."/>
            <person name="Pangilinan J."/>
            <person name="Park H.-J."/>
            <person name="Ramirez L."/>
            <person name="Alfaro M."/>
            <person name="Sun H."/>
            <person name="Tritt A."/>
            <person name="Yoshinaga Y."/>
            <person name="Zwiers L.-H."/>
            <person name="Turgeon B."/>
            <person name="Goodwin S."/>
            <person name="Spatafora J."/>
            <person name="Crous P."/>
            <person name="Grigoriev I."/>
        </authorList>
    </citation>
    <scope>NUCLEOTIDE SEQUENCE</scope>
    <source>
        <strain evidence="8">CBS 101060</strain>
    </source>
</reference>